<dbReference type="InterPro" id="IPR012854">
    <property type="entry name" value="Cu_amine_oxidase-like_N"/>
</dbReference>
<dbReference type="STRING" id="39480.EUAN_08470"/>
<dbReference type="OrthoDB" id="977752at2"/>
<name>A0A1S1V8X6_9FIRM</name>
<feature type="domain" description="Copper amine oxidase-like N-terminal" evidence="1">
    <location>
        <begin position="33"/>
        <end position="146"/>
    </location>
</feature>
<dbReference type="InterPro" id="IPR036582">
    <property type="entry name" value="Mao_N_sf"/>
</dbReference>
<evidence type="ECO:0000313" key="3">
    <source>
        <dbReference type="Proteomes" id="UP000180254"/>
    </source>
</evidence>
<protein>
    <recommendedName>
        <fullName evidence="1">Copper amine oxidase-like N-terminal domain-containing protein</fullName>
    </recommendedName>
</protein>
<reference evidence="2 3" key="1">
    <citation type="submission" date="2016-09" db="EMBL/GenBank/DDBJ databases">
        <title>Genome sequence of Eubacterium angustum.</title>
        <authorList>
            <person name="Poehlein A."/>
            <person name="Daniel R."/>
        </authorList>
    </citation>
    <scope>NUCLEOTIDE SEQUENCE [LARGE SCALE GENOMIC DNA]</scope>
    <source>
        <strain evidence="2 3">DSM 1989</strain>
    </source>
</reference>
<dbReference type="Pfam" id="PF07833">
    <property type="entry name" value="Cu_amine_oxidN1"/>
    <property type="match status" value="1"/>
</dbReference>
<evidence type="ECO:0000313" key="2">
    <source>
        <dbReference type="EMBL" id="OHW63063.1"/>
    </source>
</evidence>
<organism evidence="2 3">
    <name type="scientific">Andreesenia angusta</name>
    <dbReference type="NCBI Taxonomy" id="39480"/>
    <lineage>
        <taxon>Bacteria</taxon>
        <taxon>Bacillati</taxon>
        <taxon>Bacillota</taxon>
        <taxon>Tissierellia</taxon>
        <taxon>Tissierellales</taxon>
        <taxon>Gottschalkiaceae</taxon>
        <taxon>Andreesenia</taxon>
    </lineage>
</organism>
<dbReference type="Gene3D" id="3.30.457.10">
    <property type="entry name" value="Copper amine oxidase-like, N-terminal domain"/>
    <property type="match status" value="2"/>
</dbReference>
<comment type="caution">
    <text evidence="2">The sequence shown here is derived from an EMBL/GenBank/DDBJ whole genome shotgun (WGS) entry which is preliminary data.</text>
</comment>
<proteinExistence type="predicted"/>
<gene>
    <name evidence="2" type="ORF">EUAN_08470</name>
</gene>
<evidence type="ECO:0000259" key="1">
    <source>
        <dbReference type="Pfam" id="PF07833"/>
    </source>
</evidence>
<dbReference type="RefSeq" id="WP_071061986.1">
    <property type="nucleotide sequence ID" value="NZ_MKIE01000002.1"/>
</dbReference>
<dbReference type="AlphaFoldDB" id="A0A1S1V8X6"/>
<keyword evidence="3" id="KW-1185">Reference proteome</keyword>
<dbReference type="EMBL" id="MKIE01000002">
    <property type="protein sequence ID" value="OHW63063.1"/>
    <property type="molecule type" value="Genomic_DNA"/>
</dbReference>
<dbReference type="Proteomes" id="UP000180254">
    <property type="component" value="Unassembled WGS sequence"/>
</dbReference>
<accession>A0A1S1V8X6</accession>
<sequence length="354" mass="40875">MSIKKLIVLMLVIFSFATPVLGAEYTEANGIILNGQEINLDVKPIIVDGRTMVPIRALFENLGMKVSWNAEKRIAIGEKEGVEIELYTGNYYVDGWTDSYYNNIEISRGDVSPRIINGRTLVSVRMISDLLGLDIKWDGQNKNVILNEVPEANISLEEAYKILNDEKSDNSRLGFKYMPYESYAAKNYKAIENYYIFGVFSKEYGSFMDYNLCVDKETGEVGEYIPGIGIGGDVAFEARHYILNSEEKKYWNKTLLNGLSDEDINDIYASFVEDGWDRYDIVKFTRHMMYNAPIQDNWKEVFEKSFYEEWSNKTIDYYDQGYWDNGYYDVYVVGNDEPFAIVNAMTGYYTNHNE</sequence>
<dbReference type="SUPFAM" id="SSF55383">
    <property type="entry name" value="Copper amine oxidase, domain N"/>
    <property type="match status" value="2"/>
</dbReference>